<feature type="chain" id="PRO_5040406293" evidence="2">
    <location>
        <begin position="32"/>
        <end position="768"/>
    </location>
</feature>
<comment type="caution">
    <text evidence="3">The sequence shown here is derived from an EMBL/GenBank/DDBJ whole genome shotgun (WGS) entry which is preliminary data.</text>
</comment>
<dbReference type="SUPFAM" id="SSF51126">
    <property type="entry name" value="Pectin lyase-like"/>
    <property type="match status" value="1"/>
</dbReference>
<gene>
    <name evidence="3" type="ORF">KVV02_007074</name>
</gene>
<evidence type="ECO:0000313" key="4">
    <source>
        <dbReference type="Proteomes" id="UP000717515"/>
    </source>
</evidence>
<keyword evidence="2" id="KW-0732">Signal</keyword>
<evidence type="ECO:0000313" key="3">
    <source>
        <dbReference type="EMBL" id="KAG9327298.1"/>
    </source>
</evidence>
<accession>A0A9P8D2L9</accession>
<evidence type="ECO:0000256" key="1">
    <source>
        <dbReference type="SAM" id="MobiDB-lite"/>
    </source>
</evidence>
<protein>
    <submittedName>
        <fullName evidence="3">Uncharacterized protein</fullName>
    </submittedName>
</protein>
<evidence type="ECO:0000256" key="2">
    <source>
        <dbReference type="SAM" id="SignalP"/>
    </source>
</evidence>
<dbReference type="Gene3D" id="2.160.20.10">
    <property type="entry name" value="Single-stranded right-handed beta-helix, Pectin lyase-like"/>
    <property type="match status" value="1"/>
</dbReference>
<proteinExistence type="predicted"/>
<dbReference type="Proteomes" id="UP000717515">
    <property type="component" value="Unassembled WGS sequence"/>
</dbReference>
<dbReference type="InterPro" id="IPR011050">
    <property type="entry name" value="Pectin_lyase_fold/virulence"/>
</dbReference>
<feature type="region of interest" description="Disordered" evidence="1">
    <location>
        <begin position="328"/>
        <end position="366"/>
    </location>
</feature>
<feature type="signal peptide" evidence="2">
    <location>
        <begin position="1"/>
        <end position="31"/>
    </location>
</feature>
<reference evidence="3" key="1">
    <citation type="submission" date="2021-07" db="EMBL/GenBank/DDBJ databases">
        <title>Draft genome of Mortierella alpina, strain LL118, isolated from an aspen leaf litter sample.</title>
        <authorList>
            <person name="Yang S."/>
            <person name="Vinatzer B.A."/>
        </authorList>
    </citation>
    <scope>NUCLEOTIDE SEQUENCE</scope>
    <source>
        <strain evidence="3">LL118</strain>
    </source>
</reference>
<name>A0A9P8D2L9_MORAP</name>
<organism evidence="3 4">
    <name type="scientific">Mortierella alpina</name>
    <name type="common">Oleaginous fungus</name>
    <name type="synonym">Mortierella renispora</name>
    <dbReference type="NCBI Taxonomy" id="64518"/>
    <lineage>
        <taxon>Eukaryota</taxon>
        <taxon>Fungi</taxon>
        <taxon>Fungi incertae sedis</taxon>
        <taxon>Mucoromycota</taxon>
        <taxon>Mortierellomycotina</taxon>
        <taxon>Mortierellomycetes</taxon>
        <taxon>Mortierellales</taxon>
        <taxon>Mortierellaceae</taxon>
        <taxon>Mortierella</taxon>
    </lineage>
</organism>
<dbReference type="InterPro" id="IPR012334">
    <property type="entry name" value="Pectin_lyas_fold"/>
</dbReference>
<feature type="compositionally biased region" description="Basic residues" evidence="1">
    <location>
        <begin position="342"/>
        <end position="356"/>
    </location>
</feature>
<dbReference type="AlphaFoldDB" id="A0A9P8D2L9"/>
<sequence length="768" mass="85237">MADPRSLAMSPPLRIIGLVTLLVHINFHAAAQDLNTQLNATTSVNNNPASDFGPAAAAAAGSYFGSDNEELCPYIAPPTDFPADQWGNRIPDFSQVGYRRGHVPLPNVPVAKILLPSTDPRINDRERIQSAIDWVGRQPLRSQTLRDGTVIKSRGTVLLRAGFYRVQGSLILNRSGVVLRGEGNGPSGTIVMATGQFKHDFIHLNGLLDSSFQGLPEYQAKHGGNKLKNTDNPFIILDKTATPVADEYIPVGTTRLPVKDISNFEVGAEIIVERKGKEAWIQRLTMDHIPPRPLSAGTQPTVNWDPRQFELTYARKIKAIEKRPRATDTLTKVDAAEDALRDRRRQRHRSPHRKSHSDRPAGPLSNLRMTIDTNLTGLAQPIDITVYSSTTRVGDDDDEDDDENWVGRDDSRWVPGYLTLDIPLVMNMDPVYGSGVVYNFERETSIPTDVGVENMALLSDYDESNVQDESHGWYAVLIDHCQNCWAADLKTQHFVSGIKAAIGSKHITIQDCVVTDPISLPDEGGRRYMFMLQGQMGLVKRCFSSDGRHDFITGSRTSGPNVFVDSAGLRANNDAGPHDRWTTGTLYDNIHSSTINVRNRGWMGSGQGWAGAFQVLYRCAADTVAEFQSPPGATNWIIGFKGTIGHQVIDFEGSDATVIGIEPQDEPRMPRSLYWSQLVARMRGKDAMAIEALVGASGKNQYAQSSLPRRFTTPAEIKMEHEEIWSDMAMVQAKNMRLELELGSELRDHHAMEREIQRLERELVVDDL</sequence>
<dbReference type="EMBL" id="JAIFTL010000006">
    <property type="protein sequence ID" value="KAG9327298.1"/>
    <property type="molecule type" value="Genomic_DNA"/>
</dbReference>